<dbReference type="EMBL" id="JABXOR010000855">
    <property type="protein sequence ID" value="NVP01266.1"/>
    <property type="molecule type" value="Genomic_DNA"/>
</dbReference>
<feature type="domain" description="Tlde1" evidence="1">
    <location>
        <begin position="91"/>
        <end position="185"/>
    </location>
</feature>
<proteinExistence type="predicted"/>
<reference evidence="2 3" key="1">
    <citation type="submission" date="2020-06" db="EMBL/GenBank/DDBJ databases">
        <title>Photobacterium damselae subsp. damselae comparative genomics.</title>
        <authorList>
            <person name="Osorio C.R."/>
        </authorList>
    </citation>
    <scope>NUCLEOTIDE SEQUENCE [LARGE SCALE GENOMIC DNA]</scope>
    <source>
        <strain evidence="2 3">TW250/03</strain>
    </source>
</reference>
<comment type="caution">
    <text evidence="2">The sequence shown here is derived from an EMBL/GenBank/DDBJ whole genome shotgun (WGS) entry which is preliminary data.</text>
</comment>
<dbReference type="InterPro" id="IPR021225">
    <property type="entry name" value="Tlde1_dom"/>
</dbReference>
<gene>
    <name evidence="2" type="ORF">HWA77_13700</name>
</gene>
<evidence type="ECO:0000313" key="2">
    <source>
        <dbReference type="EMBL" id="NVP01266.1"/>
    </source>
</evidence>
<dbReference type="AlphaFoldDB" id="A0A850QRK6"/>
<organism evidence="2 3">
    <name type="scientific">Photobacterium damselae subsp. damselae</name>
    <name type="common">Listonella damsela</name>
    <dbReference type="NCBI Taxonomy" id="85581"/>
    <lineage>
        <taxon>Bacteria</taxon>
        <taxon>Pseudomonadati</taxon>
        <taxon>Pseudomonadota</taxon>
        <taxon>Gammaproteobacteria</taxon>
        <taxon>Vibrionales</taxon>
        <taxon>Vibrionaceae</taxon>
        <taxon>Photobacterium</taxon>
    </lineage>
</organism>
<evidence type="ECO:0000313" key="3">
    <source>
        <dbReference type="Proteomes" id="UP000533429"/>
    </source>
</evidence>
<evidence type="ECO:0000259" key="1">
    <source>
        <dbReference type="Pfam" id="PF10908"/>
    </source>
</evidence>
<dbReference type="Proteomes" id="UP000533429">
    <property type="component" value="Unassembled WGS sequence"/>
</dbReference>
<protein>
    <submittedName>
        <fullName evidence="2">DUF2778 domain-containing protein</fullName>
    </submittedName>
</protein>
<accession>A0A850QRK6</accession>
<dbReference type="Pfam" id="PF10908">
    <property type="entry name" value="Tlde1_dom"/>
    <property type="match status" value="1"/>
</dbReference>
<name>A0A850QRK6_PHODD</name>
<sequence>MDHSEKTPCPSPTCPICIRLKPQPRKLTLSERIQKQRQDNLKASDRAWRYVQERIKNGDFLINPYSVQMTFVISARTLTVNTDCDSFTIPATSGKDEYLNSNSLESQKAGYKGVTPVGKYIIKPFEFSDPNLAVDLKRNVYDRADWGDWRVRMHNKVDEGFDFYGRNNFFLHCGQFAGSAGCIDIGGGLTGNKDTDRVAEIIKNSKTDIIVEVKP</sequence>